<evidence type="ECO:0000313" key="1">
    <source>
        <dbReference type="EMBL" id="EMY02936.1"/>
    </source>
</evidence>
<name>A0A829D471_LEPIR</name>
<evidence type="ECO:0000313" key="2">
    <source>
        <dbReference type="Proteomes" id="UP000012329"/>
    </source>
</evidence>
<proteinExistence type="predicted"/>
<sequence>MIESNINNRKNFNPFLKSNTSRKYRFHFHGYHSISNLIGRGLFLHFTLDGI</sequence>
<protein>
    <submittedName>
        <fullName evidence="1">Uncharacterized protein</fullName>
    </submittedName>
</protein>
<dbReference type="Proteomes" id="UP000012329">
    <property type="component" value="Unassembled WGS sequence"/>
</dbReference>
<organism evidence="1 2">
    <name type="scientific">Leptospira interrogans str. 2002000626</name>
    <dbReference type="NCBI Taxonomy" id="996803"/>
    <lineage>
        <taxon>Bacteria</taxon>
        <taxon>Pseudomonadati</taxon>
        <taxon>Spirochaetota</taxon>
        <taxon>Spirochaetia</taxon>
        <taxon>Leptospirales</taxon>
        <taxon>Leptospiraceae</taxon>
        <taxon>Leptospira</taxon>
    </lineage>
</organism>
<gene>
    <name evidence="1" type="ORF">LEP1GSC029_1995</name>
</gene>
<dbReference type="AlphaFoldDB" id="A0A829D471"/>
<comment type="caution">
    <text evidence="1">The sequence shown here is derived from an EMBL/GenBank/DDBJ whole genome shotgun (WGS) entry which is preliminary data.</text>
</comment>
<reference evidence="1 2" key="1">
    <citation type="submission" date="2013-02" db="EMBL/GenBank/DDBJ databases">
        <authorList>
            <person name="Harkins D.M."/>
            <person name="Durkin A.S."/>
            <person name="Brinkac L.M."/>
            <person name="Haft D.H."/>
            <person name="Selengut J.D."/>
            <person name="Sanka R."/>
            <person name="DePew J."/>
            <person name="Purushe J."/>
            <person name="Whelen A.C."/>
            <person name="Vinetz J.M."/>
            <person name="Sutton G.G."/>
            <person name="Nierman W.C."/>
            <person name="Fouts D.E."/>
        </authorList>
    </citation>
    <scope>NUCLEOTIDE SEQUENCE [LARGE SCALE GENOMIC DNA]</scope>
    <source>
        <strain evidence="1 2">2002000626</strain>
    </source>
</reference>
<dbReference type="EMBL" id="AFJL02000215">
    <property type="protein sequence ID" value="EMY02936.1"/>
    <property type="molecule type" value="Genomic_DNA"/>
</dbReference>
<accession>A0A829D471</accession>